<dbReference type="Proteomes" id="UP000703269">
    <property type="component" value="Unassembled WGS sequence"/>
</dbReference>
<dbReference type="EMBL" id="BPQB01000217">
    <property type="protein sequence ID" value="GJF00857.1"/>
    <property type="molecule type" value="Genomic_DNA"/>
</dbReference>
<comment type="caution">
    <text evidence="1">The sequence shown here is derived from an EMBL/GenBank/DDBJ whole genome shotgun (WGS) entry which is preliminary data.</text>
</comment>
<organism evidence="1 2">
    <name type="scientific">Phanerochaete sordida</name>
    <dbReference type="NCBI Taxonomy" id="48140"/>
    <lineage>
        <taxon>Eukaryota</taxon>
        <taxon>Fungi</taxon>
        <taxon>Dikarya</taxon>
        <taxon>Basidiomycota</taxon>
        <taxon>Agaricomycotina</taxon>
        <taxon>Agaricomycetes</taxon>
        <taxon>Polyporales</taxon>
        <taxon>Phanerochaetaceae</taxon>
        <taxon>Phanerochaete</taxon>
    </lineage>
</organism>
<protein>
    <submittedName>
        <fullName evidence="1">Uncharacterized protein</fullName>
    </submittedName>
</protein>
<proteinExistence type="predicted"/>
<reference evidence="1 2" key="1">
    <citation type="submission" date="2021-08" db="EMBL/GenBank/DDBJ databases">
        <title>Draft Genome Sequence of Phanerochaete sordida strain YK-624.</title>
        <authorList>
            <person name="Mori T."/>
            <person name="Dohra H."/>
            <person name="Suzuki T."/>
            <person name="Kawagishi H."/>
            <person name="Hirai H."/>
        </authorList>
    </citation>
    <scope>NUCLEOTIDE SEQUENCE [LARGE SCALE GENOMIC DNA]</scope>
    <source>
        <strain evidence="1 2">YK-624</strain>
    </source>
</reference>
<accession>A0A9P3LMT4</accession>
<evidence type="ECO:0000313" key="1">
    <source>
        <dbReference type="EMBL" id="GJF00857.1"/>
    </source>
</evidence>
<sequence length="179" mass="19226">MVPWHGLRLAPSNLSKYGSTTLKTFRTSHDSSPSMREAAPAVGARSVAQARPGSASIEQSAQEVNAAVRFPQSSRNVQIAMHRCSPAVQLSERRCRRRIDPPRSYFVGGRCSTPGVVKPPSKSGVHVAKAHALPLCPSIEPPTPLYTLQLPDDMPRQHDEAARAAFVVKTGSLSGHGIS</sequence>
<dbReference type="AlphaFoldDB" id="A0A9P3LMT4"/>
<gene>
    <name evidence="1" type="ORF">PsYK624_171590</name>
</gene>
<name>A0A9P3LMT4_9APHY</name>
<keyword evidence="2" id="KW-1185">Reference proteome</keyword>
<evidence type="ECO:0000313" key="2">
    <source>
        <dbReference type="Proteomes" id="UP000703269"/>
    </source>
</evidence>